<dbReference type="AlphaFoldDB" id="A0AAP4FDM2"/>
<accession>A0AAP4FDM2</accession>
<dbReference type="Gene3D" id="3.40.190.10">
    <property type="entry name" value="Periplasmic binding protein-like II"/>
    <property type="match status" value="1"/>
</dbReference>
<dbReference type="PROSITE" id="PS51257">
    <property type="entry name" value="PROKAR_LIPOPROTEIN"/>
    <property type="match status" value="1"/>
</dbReference>
<feature type="chain" id="PRO_5042964998" evidence="5">
    <location>
        <begin position="22"/>
        <end position="547"/>
    </location>
</feature>
<dbReference type="InterPro" id="IPR030678">
    <property type="entry name" value="Peptide/Ni-bd"/>
</dbReference>
<name>A0AAP4FDM2_9MICC</name>
<comment type="caution">
    <text evidence="7">The sequence shown here is derived from an EMBL/GenBank/DDBJ whole genome shotgun (WGS) entry which is preliminary data.</text>
</comment>
<feature type="compositionally biased region" description="Polar residues" evidence="4">
    <location>
        <begin position="44"/>
        <end position="53"/>
    </location>
</feature>
<reference evidence="7" key="1">
    <citation type="submission" date="2023-05" db="EMBL/GenBank/DDBJ databases">
        <title>Cataloging the Phylogenetic Diversity of Human Bladder Bacteria.</title>
        <authorList>
            <person name="Du J."/>
        </authorList>
    </citation>
    <scope>NUCLEOTIDE SEQUENCE</scope>
    <source>
        <strain evidence="7">UMB9978</strain>
    </source>
</reference>
<feature type="region of interest" description="Disordered" evidence="4">
    <location>
        <begin position="29"/>
        <end position="53"/>
    </location>
</feature>
<dbReference type="InterPro" id="IPR039424">
    <property type="entry name" value="SBP_5"/>
</dbReference>
<dbReference type="PROSITE" id="PS01040">
    <property type="entry name" value="SBP_BACTERIAL_5"/>
    <property type="match status" value="1"/>
</dbReference>
<sequence>MKNNRKISALSVLAISALGLAACGGGGGGDKGNGGGEANPEAIITTNGTEPQNPLIPTNTTEVGGGKIIDLIFSGLVSFEADGTPRMDQAESIEPNDDNTVWTVKLKEGLKFSDGTPVTSDSFIKAWNYGADVANAQGGQYFFENIKGYSADKKGAELTGLKKVSDTEFTVELNNPEADFLKRIGYSAFVPLPESAFEDMKKFGENPVGNGPYKFESEGAWKHNQGVKLVKSDSYKGPREPKNGGVEITFYESQKTAYADTQADRLDILDQIDPSNFATYKADFDGRNVNQPAAIFQSFTIPQYLDHFKNDEEGKLRRQAISMAIDREEITKTLFDGTRTPASDFTSPVLEGWDNWGKSAEGNDVLKFNPEEAKKRWAEADKISKYEGTFTIAYNADGGHQEWVDALSNQISRNLGIKAQGKSYPAFKGLLDDQDNDKMTGAMRSGWQADYPSQVNFLSPLYKTGAGSNYGRYTSKEFDGYLEQAGSADSPEKADELYAKAQSTLLNDLPAIPLWYNNVNGVWSSKVDNVEFGWKSVPIYTEVTKSE</sequence>
<protein>
    <submittedName>
        <fullName evidence="7">ABC transporter substrate-binding protein</fullName>
    </submittedName>
</protein>
<dbReference type="GO" id="GO:0015833">
    <property type="term" value="P:peptide transport"/>
    <property type="evidence" value="ECO:0007669"/>
    <property type="project" value="TreeGrafter"/>
</dbReference>
<dbReference type="InterPro" id="IPR023765">
    <property type="entry name" value="SBP_5_CS"/>
</dbReference>
<gene>
    <name evidence="7" type="ORF">QP116_06170</name>
</gene>
<dbReference type="PANTHER" id="PTHR30290:SF83">
    <property type="entry name" value="ABC TRANSPORTER SUBSTRATE-BINDING PROTEIN"/>
    <property type="match status" value="1"/>
</dbReference>
<keyword evidence="3 5" id="KW-0732">Signal</keyword>
<evidence type="ECO:0000256" key="3">
    <source>
        <dbReference type="ARBA" id="ARBA00022729"/>
    </source>
</evidence>
<dbReference type="Proteomes" id="UP001240483">
    <property type="component" value="Unassembled WGS sequence"/>
</dbReference>
<evidence type="ECO:0000256" key="1">
    <source>
        <dbReference type="ARBA" id="ARBA00004193"/>
    </source>
</evidence>
<dbReference type="SUPFAM" id="SSF53850">
    <property type="entry name" value="Periplasmic binding protein-like II"/>
    <property type="match status" value="1"/>
</dbReference>
<evidence type="ECO:0000259" key="6">
    <source>
        <dbReference type="Pfam" id="PF00496"/>
    </source>
</evidence>
<evidence type="ECO:0000256" key="4">
    <source>
        <dbReference type="SAM" id="MobiDB-lite"/>
    </source>
</evidence>
<dbReference type="Gene3D" id="3.90.76.10">
    <property type="entry name" value="Dipeptide-binding Protein, Domain 1"/>
    <property type="match status" value="1"/>
</dbReference>
<organism evidence="7 8">
    <name type="scientific">Pseudoglutamicibacter cumminsii</name>
    <dbReference type="NCBI Taxonomy" id="156979"/>
    <lineage>
        <taxon>Bacteria</taxon>
        <taxon>Bacillati</taxon>
        <taxon>Actinomycetota</taxon>
        <taxon>Actinomycetes</taxon>
        <taxon>Micrococcales</taxon>
        <taxon>Micrococcaceae</taxon>
        <taxon>Pseudoglutamicibacter</taxon>
    </lineage>
</organism>
<dbReference type="Pfam" id="PF00496">
    <property type="entry name" value="SBP_bac_5"/>
    <property type="match status" value="1"/>
</dbReference>
<evidence type="ECO:0000313" key="7">
    <source>
        <dbReference type="EMBL" id="MDK6275321.1"/>
    </source>
</evidence>
<dbReference type="Gene3D" id="3.10.105.10">
    <property type="entry name" value="Dipeptide-binding Protein, Domain 3"/>
    <property type="match status" value="1"/>
</dbReference>
<evidence type="ECO:0000313" key="8">
    <source>
        <dbReference type="Proteomes" id="UP001240483"/>
    </source>
</evidence>
<feature type="domain" description="Solute-binding protein family 5" evidence="6">
    <location>
        <begin position="87"/>
        <end position="468"/>
    </location>
</feature>
<dbReference type="EMBL" id="JASODW010000006">
    <property type="protein sequence ID" value="MDK6275321.1"/>
    <property type="molecule type" value="Genomic_DNA"/>
</dbReference>
<feature type="signal peptide" evidence="5">
    <location>
        <begin position="1"/>
        <end position="21"/>
    </location>
</feature>
<evidence type="ECO:0000256" key="5">
    <source>
        <dbReference type="SAM" id="SignalP"/>
    </source>
</evidence>
<dbReference type="RefSeq" id="WP_285333196.1">
    <property type="nucleotide sequence ID" value="NZ_JASODW010000006.1"/>
</dbReference>
<dbReference type="CDD" id="cd00995">
    <property type="entry name" value="PBP2_NikA_DppA_OppA_like"/>
    <property type="match status" value="1"/>
</dbReference>
<dbReference type="InterPro" id="IPR000914">
    <property type="entry name" value="SBP_5_dom"/>
</dbReference>
<dbReference type="GO" id="GO:0042597">
    <property type="term" value="C:periplasmic space"/>
    <property type="evidence" value="ECO:0007669"/>
    <property type="project" value="UniProtKB-ARBA"/>
</dbReference>
<dbReference type="GO" id="GO:0043190">
    <property type="term" value="C:ATP-binding cassette (ABC) transporter complex"/>
    <property type="evidence" value="ECO:0007669"/>
    <property type="project" value="InterPro"/>
</dbReference>
<dbReference type="PANTHER" id="PTHR30290">
    <property type="entry name" value="PERIPLASMIC BINDING COMPONENT OF ABC TRANSPORTER"/>
    <property type="match status" value="1"/>
</dbReference>
<proteinExistence type="inferred from homology"/>
<dbReference type="GO" id="GO:1904680">
    <property type="term" value="F:peptide transmembrane transporter activity"/>
    <property type="evidence" value="ECO:0007669"/>
    <property type="project" value="TreeGrafter"/>
</dbReference>
<comment type="subcellular location">
    <subcellularLocation>
        <location evidence="1">Cell membrane</location>
        <topology evidence="1">Lipid-anchor</topology>
    </subcellularLocation>
</comment>
<comment type="similarity">
    <text evidence="2">Belongs to the bacterial solute-binding protein 5 family.</text>
</comment>
<evidence type="ECO:0000256" key="2">
    <source>
        <dbReference type="ARBA" id="ARBA00005695"/>
    </source>
</evidence>
<dbReference type="PIRSF" id="PIRSF002741">
    <property type="entry name" value="MppA"/>
    <property type="match status" value="1"/>
</dbReference>